<protein>
    <submittedName>
        <fullName evidence="3">Uncharacterized protein</fullName>
    </submittedName>
</protein>
<dbReference type="Proteomes" id="UP000195011">
    <property type="component" value="Unassembled WGS sequence"/>
</dbReference>
<feature type="compositionally biased region" description="Basic and acidic residues" evidence="1">
    <location>
        <begin position="8"/>
        <end position="19"/>
    </location>
</feature>
<gene>
    <name evidence="3" type="ORF">BFL36_03220</name>
</gene>
<dbReference type="AlphaFoldDB" id="A0A251YRC8"/>
<feature type="transmembrane region" description="Helical" evidence="2">
    <location>
        <begin position="153"/>
        <end position="176"/>
    </location>
</feature>
<evidence type="ECO:0000313" key="3">
    <source>
        <dbReference type="EMBL" id="OUE26792.1"/>
    </source>
</evidence>
<feature type="compositionally biased region" description="Basic and acidic residues" evidence="1">
    <location>
        <begin position="54"/>
        <end position="86"/>
    </location>
</feature>
<dbReference type="RefSeq" id="WP_086516573.1">
    <property type="nucleotide sequence ID" value="NZ_MDJY01000021.1"/>
</dbReference>
<keyword evidence="2" id="KW-0812">Transmembrane</keyword>
<sequence>MTPDDDATPERGRRADRGRRSAGPPARTRRLPQVPKVTLPAIPRRASPDADATEVIRRPSERDVARDAARDDRTAARAAARDRRDEDLPGPDWLPRWIRRVDRRVLVTTAVGMLVAALIGGAVAAFGLGLIFVTDACDVDSYVCDDTLFTLGYALAVAGPLLLTGVALLVALVGMIRGRTRPWLVLLIGVAASLAAYVLGAVLVLVAVPGSSPIT</sequence>
<feature type="region of interest" description="Disordered" evidence="1">
    <location>
        <begin position="1"/>
        <end position="86"/>
    </location>
</feature>
<evidence type="ECO:0000256" key="1">
    <source>
        <dbReference type="SAM" id="MobiDB-lite"/>
    </source>
</evidence>
<dbReference type="EMBL" id="MDJY01000021">
    <property type="protein sequence ID" value="OUE26792.1"/>
    <property type="molecule type" value="Genomic_DNA"/>
</dbReference>
<accession>A0A251YRC8</accession>
<evidence type="ECO:0000256" key="2">
    <source>
        <dbReference type="SAM" id="Phobius"/>
    </source>
</evidence>
<proteinExistence type="predicted"/>
<feature type="transmembrane region" description="Helical" evidence="2">
    <location>
        <begin position="183"/>
        <end position="208"/>
    </location>
</feature>
<feature type="transmembrane region" description="Helical" evidence="2">
    <location>
        <begin position="105"/>
        <end position="133"/>
    </location>
</feature>
<reference evidence="3 4" key="1">
    <citation type="submission" date="2016-08" db="EMBL/GenBank/DDBJ databases">
        <title>Genome sequence of Clavibacter michiganensis spp strain CFBP8017.</title>
        <authorList>
            <person name="Thapa S.P."/>
            <person name="Coaker G."/>
            <person name="Jacques M.-A."/>
        </authorList>
    </citation>
    <scope>NUCLEOTIDE SEQUENCE [LARGE SCALE GENOMIC DNA]</scope>
    <source>
        <strain evidence="3">CFBP8017</strain>
    </source>
</reference>
<name>A0A251YRC8_9MICO</name>
<comment type="caution">
    <text evidence="3">The sequence shown here is derived from an EMBL/GenBank/DDBJ whole genome shotgun (WGS) entry which is preliminary data.</text>
</comment>
<evidence type="ECO:0000313" key="4">
    <source>
        <dbReference type="Proteomes" id="UP000195011"/>
    </source>
</evidence>
<keyword evidence="2" id="KW-0472">Membrane</keyword>
<organism evidence="3 4">
    <name type="scientific">Clavibacter michiganensis</name>
    <dbReference type="NCBI Taxonomy" id="28447"/>
    <lineage>
        <taxon>Bacteria</taxon>
        <taxon>Bacillati</taxon>
        <taxon>Actinomycetota</taxon>
        <taxon>Actinomycetes</taxon>
        <taxon>Micrococcales</taxon>
        <taxon>Microbacteriaceae</taxon>
        <taxon>Clavibacter</taxon>
    </lineage>
</organism>
<keyword evidence="2" id="KW-1133">Transmembrane helix</keyword>